<dbReference type="EMBL" id="JBHRYB010000016">
    <property type="protein sequence ID" value="MFC3681681.1"/>
    <property type="molecule type" value="Genomic_DNA"/>
</dbReference>
<sequence length="76" mass="8432">MRLGELSAGQTARVLAFLDMDPAIRKKLLALGLLPNRQVQFVRRAPLGDPIQLRIGSSQFSIRQALAEKIHVELVV</sequence>
<accession>A0ABV7VY40</accession>
<evidence type="ECO:0000313" key="4">
    <source>
        <dbReference type="Proteomes" id="UP001595722"/>
    </source>
</evidence>
<proteinExistence type="predicted"/>
<dbReference type="InterPro" id="IPR007167">
    <property type="entry name" value="Fe-transptr_FeoA-like"/>
</dbReference>
<dbReference type="PANTHER" id="PTHR42954">
    <property type="entry name" value="FE(2+) TRANSPORT PROTEIN A"/>
    <property type="match status" value="1"/>
</dbReference>
<gene>
    <name evidence="3" type="ORF">ACFOMG_16365</name>
</gene>
<reference evidence="4" key="1">
    <citation type="journal article" date="2019" name="Int. J. Syst. Evol. Microbiol.">
        <title>The Global Catalogue of Microorganisms (GCM) 10K type strain sequencing project: providing services to taxonomists for standard genome sequencing and annotation.</title>
        <authorList>
            <consortium name="The Broad Institute Genomics Platform"/>
            <consortium name="The Broad Institute Genome Sequencing Center for Infectious Disease"/>
            <person name="Wu L."/>
            <person name="Ma J."/>
        </authorList>
    </citation>
    <scope>NUCLEOTIDE SEQUENCE [LARGE SCALE GENOMIC DNA]</scope>
    <source>
        <strain evidence="4">KCTC 42424</strain>
    </source>
</reference>
<dbReference type="InterPro" id="IPR038157">
    <property type="entry name" value="FeoA_core_dom"/>
</dbReference>
<evidence type="ECO:0000259" key="2">
    <source>
        <dbReference type="SMART" id="SM00899"/>
    </source>
</evidence>
<dbReference type="Pfam" id="PF04023">
    <property type="entry name" value="FeoA"/>
    <property type="match status" value="1"/>
</dbReference>
<dbReference type="SMART" id="SM00899">
    <property type="entry name" value="FeoA"/>
    <property type="match status" value="1"/>
</dbReference>
<evidence type="ECO:0000256" key="1">
    <source>
        <dbReference type="ARBA" id="ARBA00023004"/>
    </source>
</evidence>
<keyword evidence="4" id="KW-1185">Reference proteome</keyword>
<dbReference type="SUPFAM" id="SSF50037">
    <property type="entry name" value="C-terminal domain of transcriptional repressors"/>
    <property type="match status" value="1"/>
</dbReference>
<keyword evidence="1" id="KW-0408">Iron</keyword>
<dbReference type="InterPro" id="IPR008988">
    <property type="entry name" value="Transcriptional_repressor_C"/>
</dbReference>
<dbReference type="InterPro" id="IPR052713">
    <property type="entry name" value="FeoA"/>
</dbReference>
<evidence type="ECO:0000313" key="3">
    <source>
        <dbReference type="EMBL" id="MFC3681681.1"/>
    </source>
</evidence>
<dbReference type="Gene3D" id="2.30.30.90">
    <property type="match status" value="1"/>
</dbReference>
<organism evidence="3 4">
    <name type="scientific">Bacterioplanoides pacificum</name>
    <dbReference type="NCBI Taxonomy" id="1171596"/>
    <lineage>
        <taxon>Bacteria</taxon>
        <taxon>Pseudomonadati</taxon>
        <taxon>Pseudomonadota</taxon>
        <taxon>Gammaproteobacteria</taxon>
        <taxon>Oceanospirillales</taxon>
        <taxon>Oceanospirillaceae</taxon>
        <taxon>Bacterioplanoides</taxon>
    </lineage>
</organism>
<comment type="caution">
    <text evidence="3">The sequence shown here is derived from an EMBL/GenBank/DDBJ whole genome shotgun (WGS) entry which is preliminary data.</text>
</comment>
<feature type="domain" description="Ferrous iron transporter FeoA-like" evidence="2">
    <location>
        <begin position="1"/>
        <end position="74"/>
    </location>
</feature>
<dbReference type="RefSeq" id="WP_376868239.1">
    <property type="nucleotide sequence ID" value="NZ_JBHRYB010000016.1"/>
</dbReference>
<protein>
    <submittedName>
        <fullName evidence="3">Ferrous iron transport protein A</fullName>
    </submittedName>
</protein>
<dbReference type="Proteomes" id="UP001595722">
    <property type="component" value="Unassembled WGS sequence"/>
</dbReference>
<dbReference type="PANTHER" id="PTHR42954:SF2">
    <property type="entry name" value="FE(2+) TRANSPORT PROTEIN A"/>
    <property type="match status" value="1"/>
</dbReference>
<name>A0ABV7VY40_9GAMM</name>